<reference evidence="3" key="1">
    <citation type="submission" date="2016-01" db="EMBL/GenBank/DDBJ databases">
        <authorList>
            <person name="Mitreva M."/>
            <person name="Pepin K.H."/>
            <person name="Mihindukulasuriya K.A."/>
            <person name="Fulton R."/>
            <person name="Fronick C."/>
            <person name="O'Laughlin M."/>
            <person name="Miner T."/>
            <person name="Herter B."/>
            <person name="Rosa B.A."/>
            <person name="Cordes M."/>
            <person name="Tomlinson C."/>
            <person name="Wollam A."/>
            <person name="Palsikar V.B."/>
            <person name="Mardis E.R."/>
            <person name="Wilson R.K."/>
        </authorList>
    </citation>
    <scope>NUCLEOTIDE SEQUENCE [LARGE SCALE GENOMIC DNA]</scope>
    <source>
        <strain evidence="3">KA00185</strain>
    </source>
</reference>
<gene>
    <name evidence="2" type="ORF">HMPREF3180_01723</name>
    <name evidence="1" type="ORF">JMUB3933_0149</name>
</gene>
<dbReference type="Proteomes" id="UP000321397">
    <property type="component" value="Chromosome"/>
</dbReference>
<reference evidence="1 4" key="3">
    <citation type="submission" date="2019-07" db="EMBL/GenBank/DDBJ databases">
        <title>Complete Genome Sequence of Leptotrichia wadei Strain JMUB3933.</title>
        <authorList>
            <person name="Watanabe S."/>
            <person name="Cui L."/>
        </authorList>
    </citation>
    <scope>NUCLEOTIDE SEQUENCE [LARGE SCALE GENOMIC DNA]</scope>
    <source>
        <strain evidence="1 4">JMUB3933</strain>
    </source>
</reference>
<dbReference type="InterPro" id="IPR036412">
    <property type="entry name" value="HAD-like_sf"/>
</dbReference>
<proteinExistence type="predicted"/>
<dbReference type="RefSeq" id="WP_060918319.1">
    <property type="nucleotide sequence ID" value="NZ_AP019834.1"/>
</dbReference>
<evidence type="ECO:0000313" key="1">
    <source>
        <dbReference type="EMBL" id="BBM46674.1"/>
    </source>
</evidence>
<dbReference type="STRING" id="157687.HMPREF3180_01723"/>
<dbReference type="PATRIC" id="fig|157687.3.peg.1715"/>
<dbReference type="InterPro" id="IPR023214">
    <property type="entry name" value="HAD_sf"/>
</dbReference>
<dbReference type="Gene3D" id="3.40.50.1000">
    <property type="entry name" value="HAD superfamily/HAD-like"/>
    <property type="match status" value="1"/>
</dbReference>
<keyword evidence="3" id="KW-1185">Reference proteome</keyword>
<evidence type="ECO:0000313" key="3">
    <source>
        <dbReference type="Proteomes" id="UP000070483"/>
    </source>
</evidence>
<evidence type="ECO:0000313" key="4">
    <source>
        <dbReference type="Proteomes" id="UP000321397"/>
    </source>
</evidence>
<organism evidence="2 3">
    <name type="scientific">Leptotrichia wadei</name>
    <dbReference type="NCBI Taxonomy" id="157687"/>
    <lineage>
        <taxon>Bacteria</taxon>
        <taxon>Fusobacteriati</taxon>
        <taxon>Fusobacteriota</taxon>
        <taxon>Fusobacteriia</taxon>
        <taxon>Fusobacteriales</taxon>
        <taxon>Leptotrichiaceae</taxon>
        <taxon>Leptotrichia</taxon>
    </lineage>
</organism>
<evidence type="ECO:0000313" key="2">
    <source>
        <dbReference type="EMBL" id="KXB61818.1"/>
    </source>
</evidence>
<protein>
    <submittedName>
        <fullName evidence="2">Capsule biosynthesis phosphatase</fullName>
    </submittedName>
</protein>
<dbReference type="EMBL" id="AP019834">
    <property type="protein sequence ID" value="BBM46674.1"/>
    <property type="molecule type" value="Genomic_DNA"/>
</dbReference>
<dbReference type="EMBL" id="LSDD01000130">
    <property type="protein sequence ID" value="KXB61818.1"/>
    <property type="molecule type" value="Genomic_DNA"/>
</dbReference>
<dbReference type="OrthoDB" id="573782at2"/>
<accession>A0A134A2B8</accession>
<reference evidence="2" key="2">
    <citation type="submission" date="2016-01" db="EMBL/GenBank/DDBJ databases">
        <authorList>
            <person name="Oliw E.H."/>
        </authorList>
    </citation>
    <scope>NUCLEOTIDE SEQUENCE [LARGE SCALE GENOMIC DNA]</scope>
    <source>
        <strain evidence="2">KA00185</strain>
    </source>
</reference>
<dbReference type="Proteomes" id="UP000070483">
    <property type="component" value="Unassembled WGS sequence"/>
</dbReference>
<dbReference type="AlphaFoldDB" id="A0A134A2B8"/>
<sequence length="134" mass="15884">MENKGTLVIDLDGTICPIKKADERYEDLKPYDNIIQKLEEYRKKGFRILIFTARQMRTHGGNIGLINVHTSRMTMNWLDKWNVPYDEIIFGKPWPGKGGFYIDDRAIRPDEFLKYNEDELNKMLDDARERITKE</sequence>
<name>A0A134A2B8_9FUSO</name>
<dbReference type="SUPFAM" id="SSF56784">
    <property type="entry name" value="HAD-like"/>
    <property type="match status" value="1"/>
</dbReference>